<gene>
    <name evidence="2" type="ORF">EKO04_002714</name>
</gene>
<evidence type="ECO:0000259" key="1">
    <source>
        <dbReference type="Pfam" id="PF22917"/>
    </source>
</evidence>
<dbReference type="SUPFAM" id="SSF51735">
    <property type="entry name" value="NAD(P)-binding Rossmann-fold domains"/>
    <property type="match status" value="1"/>
</dbReference>
<keyword evidence="3" id="KW-1185">Reference proteome</keyword>
<dbReference type="CDD" id="cd08948">
    <property type="entry name" value="5beta-POR_like_SDR_a"/>
    <property type="match status" value="1"/>
</dbReference>
<dbReference type="Proteomes" id="UP000651452">
    <property type="component" value="Unassembled WGS sequence"/>
</dbReference>
<reference evidence="2" key="1">
    <citation type="submission" date="2018-12" db="EMBL/GenBank/DDBJ databases">
        <authorList>
            <person name="Syme R.A."/>
            <person name="Farfan-Caceres L."/>
            <person name="Lichtenzveig J."/>
        </authorList>
    </citation>
    <scope>NUCLEOTIDE SEQUENCE</scope>
    <source>
        <strain evidence="2">Al4</strain>
    </source>
</reference>
<comment type="caution">
    <text evidence="2">The sequence shown here is derived from an EMBL/GenBank/DDBJ whole genome shotgun (WGS) entry which is preliminary data.</text>
</comment>
<name>A0A8H7MJL8_9PLEO</name>
<dbReference type="InterPro" id="IPR055222">
    <property type="entry name" value="PRISE-like_Rossmann-fold"/>
</dbReference>
<dbReference type="Pfam" id="PF22917">
    <property type="entry name" value="PRISE"/>
    <property type="match status" value="1"/>
</dbReference>
<dbReference type="OrthoDB" id="1731983at2759"/>
<dbReference type="AlphaFoldDB" id="A0A8H7MJL8"/>
<feature type="domain" description="PRISE-like Rossmann-fold" evidence="1">
    <location>
        <begin position="2"/>
        <end position="348"/>
    </location>
</feature>
<dbReference type="EMBL" id="RZGK01000005">
    <property type="protein sequence ID" value="KAF9698994.1"/>
    <property type="molecule type" value="Genomic_DNA"/>
</dbReference>
<dbReference type="PANTHER" id="PTHR32487:SF8">
    <property type="entry name" value="NAD-DEPENDENT EPIMERASE_DEHYDRATASE DOMAIN-CONTAINING PROTEIN"/>
    <property type="match status" value="1"/>
</dbReference>
<protein>
    <recommendedName>
        <fullName evidence="1">PRISE-like Rossmann-fold domain-containing protein</fullName>
    </recommendedName>
</protein>
<dbReference type="PANTHER" id="PTHR32487">
    <property type="entry name" value="3-OXO-DELTA(4,5)-STEROID 5-BETA-REDUCTASE"/>
    <property type="match status" value="1"/>
</dbReference>
<evidence type="ECO:0000313" key="3">
    <source>
        <dbReference type="Proteomes" id="UP000651452"/>
    </source>
</evidence>
<organism evidence="2 3">
    <name type="scientific">Ascochyta lentis</name>
    <dbReference type="NCBI Taxonomy" id="205686"/>
    <lineage>
        <taxon>Eukaryota</taxon>
        <taxon>Fungi</taxon>
        <taxon>Dikarya</taxon>
        <taxon>Ascomycota</taxon>
        <taxon>Pezizomycotina</taxon>
        <taxon>Dothideomycetes</taxon>
        <taxon>Pleosporomycetidae</taxon>
        <taxon>Pleosporales</taxon>
        <taxon>Pleosporineae</taxon>
        <taxon>Didymellaceae</taxon>
        <taxon>Ascochyta</taxon>
    </lineage>
</organism>
<accession>A0A8H7MJL8</accession>
<sequence>MTGLSNRPLKLEQAYLPQDSRLSLVNGIDLTKSVPEVVQMLMEKVEEAQTISHVFFTAYIQKDDFESLKEVNTALLDTAIRAIEKVSPNLKMVILQTGGKGYGLEFPDKVTISPPLREDMARIPEPYASKIFYYTQYDLLSELSKGKEWTFAEVRPDGIVGFTPTSNAMNLAQGIGLYLAIYREVHGEGAKVNFPGSERGWKCKHSDTSQGILAKMEIYAATHIEQCGGGGVFNIADGKTVTWEDVWPKLCKHFGLVGESPASGPIPMEEFVKKHAHAWKKLVESYNLKENVVEEQNWPFVHFMLVDFDFDRQYDLTRSREVGFDQEIDTSEGYVKAWERMRKANILPPRAAYL</sequence>
<reference evidence="2" key="2">
    <citation type="submission" date="2020-09" db="EMBL/GenBank/DDBJ databases">
        <title>Reference genome assembly for Australian Ascochyta lentis isolate Al4.</title>
        <authorList>
            <person name="Lee R.C."/>
            <person name="Farfan-Caceres L.M."/>
            <person name="Debler J.W."/>
            <person name="Williams A.H."/>
            <person name="Henares B.M."/>
        </authorList>
    </citation>
    <scope>NUCLEOTIDE SEQUENCE</scope>
    <source>
        <strain evidence="2">Al4</strain>
    </source>
</reference>
<evidence type="ECO:0000313" key="2">
    <source>
        <dbReference type="EMBL" id="KAF9698994.1"/>
    </source>
</evidence>
<proteinExistence type="predicted"/>
<dbReference type="Gene3D" id="3.40.50.720">
    <property type="entry name" value="NAD(P)-binding Rossmann-like Domain"/>
    <property type="match status" value="1"/>
</dbReference>
<dbReference type="InterPro" id="IPR036291">
    <property type="entry name" value="NAD(P)-bd_dom_sf"/>
</dbReference>